<dbReference type="InterPro" id="IPR013766">
    <property type="entry name" value="Thioredoxin_domain"/>
</dbReference>
<dbReference type="Gene3D" id="3.40.30.10">
    <property type="entry name" value="Glutaredoxin"/>
    <property type="match status" value="1"/>
</dbReference>
<evidence type="ECO:0000256" key="5">
    <source>
        <dbReference type="PIRSR" id="PIRSR000303-1"/>
    </source>
</evidence>
<evidence type="ECO:0000313" key="8">
    <source>
        <dbReference type="EMBL" id="CAH1119690.1"/>
    </source>
</evidence>
<evidence type="ECO:0000256" key="1">
    <source>
        <dbReference type="ARBA" id="ARBA00006926"/>
    </source>
</evidence>
<dbReference type="PANTHER" id="PTHR11592">
    <property type="entry name" value="GLUTATHIONE PEROXIDASE"/>
    <property type="match status" value="1"/>
</dbReference>
<dbReference type="InterPro" id="IPR029759">
    <property type="entry name" value="GPX_AS"/>
</dbReference>
<proteinExistence type="inferred from homology"/>
<dbReference type="PROSITE" id="PS00460">
    <property type="entry name" value="GLUTATHIONE_PEROXID_1"/>
    <property type="match status" value="1"/>
</dbReference>
<feature type="active site" evidence="5">
    <location>
        <position position="42"/>
    </location>
</feature>
<dbReference type="PIRSF" id="PIRSF000303">
    <property type="entry name" value="Glutathion_perox"/>
    <property type="match status" value="1"/>
</dbReference>
<keyword evidence="3" id="KW-0712">Selenocysteine</keyword>
<organism evidence="8 9">
    <name type="scientific">Phaedon cochleariae</name>
    <name type="common">Mustard beetle</name>
    <dbReference type="NCBI Taxonomy" id="80249"/>
    <lineage>
        <taxon>Eukaryota</taxon>
        <taxon>Metazoa</taxon>
        <taxon>Ecdysozoa</taxon>
        <taxon>Arthropoda</taxon>
        <taxon>Hexapoda</taxon>
        <taxon>Insecta</taxon>
        <taxon>Pterygota</taxon>
        <taxon>Neoptera</taxon>
        <taxon>Endopterygota</taxon>
        <taxon>Coleoptera</taxon>
        <taxon>Polyphaga</taxon>
        <taxon>Cucujiformia</taxon>
        <taxon>Chrysomeloidea</taxon>
        <taxon>Chrysomelidae</taxon>
        <taxon>Chrysomelinae</taxon>
        <taxon>Chrysomelini</taxon>
        <taxon>Phaedon</taxon>
    </lineage>
</organism>
<dbReference type="Pfam" id="PF00255">
    <property type="entry name" value="GSHPx"/>
    <property type="match status" value="1"/>
</dbReference>
<dbReference type="PROSITE" id="PS51352">
    <property type="entry name" value="THIOREDOXIN_2"/>
    <property type="match status" value="1"/>
</dbReference>
<dbReference type="InterPro" id="IPR029760">
    <property type="entry name" value="GPX_CS"/>
</dbReference>
<evidence type="ECO:0000256" key="4">
    <source>
        <dbReference type="ARBA" id="ARBA00023002"/>
    </source>
</evidence>
<keyword evidence="2 6" id="KW-0575">Peroxidase</keyword>
<dbReference type="OrthoDB" id="446890at2759"/>
<gene>
    <name evidence="8" type="ORF">PHAECO_LOCUS3503</name>
</gene>
<name>A0A9P0DB18_PHACE</name>
<dbReference type="AlphaFoldDB" id="A0A9P0DB18"/>
<reference evidence="8" key="1">
    <citation type="submission" date="2022-01" db="EMBL/GenBank/DDBJ databases">
        <authorList>
            <person name="King R."/>
        </authorList>
    </citation>
    <scope>NUCLEOTIDE SEQUENCE</scope>
</reference>
<dbReference type="InterPro" id="IPR036249">
    <property type="entry name" value="Thioredoxin-like_sf"/>
</dbReference>
<dbReference type="FunFam" id="3.40.30.10:FF:000025">
    <property type="entry name" value="Glutathione peroxidase"/>
    <property type="match status" value="1"/>
</dbReference>
<dbReference type="SUPFAM" id="SSF52833">
    <property type="entry name" value="Thioredoxin-like"/>
    <property type="match status" value="1"/>
</dbReference>
<sequence length="165" mass="18745">MSNYKMAQSIYDFSVNDIDGNRVPLEKYRGHVCIILNVASQCGLAKSNYSELVDLYEAYSDSKGLRILAFPCNQFAGAEPGSGAEICEFAKRHKARFDFFEKINVNGADTHPLWKYLKHEQGGILGDFVKWNYTKFIVDKKGKPVERHGPNVSPKDLVTSLEKYW</sequence>
<dbReference type="PRINTS" id="PR01011">
    <property type="entry name" value="GLUTPROXDASE"/>
</dbReference>
<reference evidence="8" key="2">
    <citation type="submission" date="2022-10" db="EMBL/GenBank/DDBJ databases">
        <authorList>
            <consortium name="ENA_rothamsted_submissions"/>
            <consortium name="culmorum"/>
            <person name="King R."/>
        </authorList>
    </citation>
    <scope>NUCLEOTIDE SEQUENCE</scope>
</reference>
<feature type="domain" description="Thioredoxin" evidence="7">
    <location>
        <begin position="4"/>
        <end position="165"/>
    </location>
</feature>
<evidence type="ECO:0000256" key="3">
    <source>
        <dbReference type="ARBA" id="ARBA00022933"/>
    </source>
</evidence>
<dbReference type="CDD" id="cd00340">
    <property type="entry name" value="GSH_Peroxidase"/>
    <property type="match status" value="1"/>
</dbReference>
<keyword evidence="4 6" id="KW-0560">Oxidoreductase</keyword>
<keyword evidence="9" id="KW-1185">Reference proteome</keyword>
<dbReference type="EMBL" id="OU896719">
    <property type="protein sequence ID" value="CAH1119690.1"/>
    <property type="molecule type" value="Genomic_DNA"/>
</dbReference>
<evidence type="ECO:0000259" key="7">
    <source>
        <dbReference type="PROSITE" id="PS51352"/>
    </source>
</evidence>
<accession>A0A9P0DB18</accession>
<dbReference type="GO" id="GO:0006979">
    <property type="term" value="P:response to oxidative stress"/>
    <property type="evidence" value="ECO:0007669"/>
    <property type="project" value="InterPro"/>
</dbReference>
<evidence type="ECO:0000256" key="2">
    <source>
        <dbReference type="ARBA" id="ARBA00022559"/>
    </source>
</evidence>
<dbReference type="Proteomes" id="UP001153737">
    <property type="component" value="Chromosome 13"/>
</dbReference>
<evidence type="ECO:0000256" key="6">
    <source>
        <dbReference type="RuleBase" id="RU000499"/>
    </source>
</evidence>
<dbReference type="PROSITE" id="PS51355">
    <property type="entry name" value="GLUTATHIONE_PEROXID_3"/>
    <property type="match status" value="1"/>
</dbReference>
<dbReference type="PANTHER" id="PTHR11592:SF134">
    <property type="entry name" value="PHOSPHOLIPID HYDROPEROXIDE GLUTATHIONE PEROXIDASE"/>
    <property type="match status" value="1"/>
</dbReference>
<comment type="similarity">
    <text evidence="1 6">Belongs to the glutathione peroxidase family.</text>
</comment>
<dbReference type="GO" id="GO:0004601">
    <property type="term" value="F:peroxidase activity"/>
    <property type="evidence" value="ECO:0007669"/>
    <property type="project" value="UniProtKB-KW"/>
</dbReference>
<evidence type="ECO:0000313" key="9">
    <source>
        <dbReference type="Proteomes" id="UP001153737"/>
    </source>
</evidence>
<dbReference type="InterPro" id="IPR000889">
    <property type="entry name" value="Glutathione_peroxidase"/>
</dbReference>
<protein>
    <recommendedName>
        <fullName evidence="6">Glutathione peroxidase</fullName>
    </recommendedName>
</protein>
<dbReference type="PROSITE" id="PS00763">
    <property type="entry name" value="GLUTATHIONE_PEROXID_2"/>
    <property type="match status" value="1"/>
</dbReference>